<accession>A0A2L0EQM7</accession>
<dbReference type="InterPro" id="IPR023828">
    <property type="entry name" value="Peptidase_S8_Ser-AS"/>
</dbReference>
<dbReference type="GO" id="GO:0006508">
    <property type="term" value="P:proteolysis"/>
    <property type="evidence" value="ECO:0007669"/>
    <property type="project" value="UniProtKB-KW"/>
</dbReference>
<evidence type="ECO:0000259" key="7">
    <source>
        <dbReference type="Pfam" id="PF00082"/>
    </source>
</evidence>
<comment type="similarity">
    <text evidence="1 5 6">Belongs to the peptidase S8 family.</text>
</comment>
<keyword evidence="3 5" id="KW-0378">Hydrolase</keyword>
<evidence type="ECO:0000256" key="4">
    <source>
        <dbReference type="ARBA" id="ARBA00022825"/>
    </source>
</evidence>
<evidence type="ECO:0000313" key="9">
    <source>
        <dbReference type="Proteomes" id="UP000238348"/>
    </source>
</evidence>
<dbReference type="Gene3D" id="3.40.50.200">
    <property type="entry name" value="Peptidase S8/S53 domain"/>
    <property type="match status" value="1"/>
</dbReference>
<protein>
    <submittedName>
        <fullName evidence="8">Peptidase S8</fullName>
    </submittedName>
</protein>
<dbReference type="PROSITE" id="PS00136">
    <property type="entry name" value="SUBTILASE_ASP"/>
    <property type="match status" value="1"/>
</dbReference>
<dbReference type="PROSITE" id="PS51892">
    <property type="entry name" value="SUBTILASE"/>
    <property type="match status" value="1"/>
</dbReference>
<dbReference type="InterPro" id="IPR050131">
    <property type="entry name" value="Peptidase_S8_subtilisin-like"/>
</dbReference>
<dbReference type="EMBL" id="CP012673">
    <property type="protein sequence ID" value="AUX41611.1"/>
    <property type="molecule type" value="Genomic_DNA"/>
</dbReference>
<dbReference type="PANTHER" id="PTHR43806:SF11">
    <property type="entry name" value="CEREVISIN-RELATED"/>
    <property type="match status" value="1"/>
</dbReference>
<dbReference type="OrthoDB" id="5437273at2"/>
<dbReference type="CDD" id="cd07480">
    <property type="entry name" value="Peptidases_S8_12"/>
    <property type="match status" value="1"/>
</dbReference>
<reference evidence="8 9" key="1">
    <citation type="submission" date="2015-09" db="EMBL/GenBank/DDBJ databases">
        <title>Sorangium comparison.</title>
        <authorList>
            <person name="Zaburannyi N."/>
            <person name="Bunk B."/>
            <person name="Overmann J."/>
            <person name="Mueller R."/>
        </authorList>
    </citation>
    <scope>NUCLEOTIDE SEQUENCE [LARGE SCALE GENOMIC DNA]</scope>
    <source>
        <strain evidence="8 9">So ce26</strain>
    </source>
</reference>
<dbReference type="RefSeq" id="WP_104980049.1">
    <property type="nucleotide sequence ID" value="NZ_CP012673.1"/>
</dbReference>
<feature type="active site" description="Charge relay system" evidence="5">
    <location>
        <position position="141"/>
    </location>
</feature>
<dbReference type="InterPro" id="IPR023827">
    <property type="entry name" value="Peptidase_S8_Asp-AS"/>
</dbReference>
<name>A0A2L0EQM7_SORCE</name>
<dbReference type="InterPro" id="IPR000209">
    <property type="entry name" value="Peptidase_S8/S53_dom"/>
</dbReference>
<sequence length="396" mass="40299">MAQKYTVLRAVRGIDTRAPLGGSLLGPTLEAFGSGPPELQVSVEALSPNDIRDLSRDPSVAGIGMAIPTKLVEPLTGPEGAAQPAAWGIAAVGADRSPYDGAGVVVAVLDTGIDGKHAAFQGVTLVQKDFSGSGDGDKNGHGTHVAGTIFGRDVNGTRIGVARGVTKALIGKVLGDTGRGESAWIFDALVWAIQERAQVISMSLGFDFPRLVEQLEGEGMPQAAAVSVAIEAYRSNMEMFNSIMALAGAHAPFTGGTTVIAAAGNESGRDRNPSFEVAAAPPSSAKGIVAVGALRRVGDRYGVADFSNTLPTLSAPGVDIVSASVGGGLRSLSGTSMAAPHAAGIAALWWQCVRNTPVPVNMSTVGARLIANARSNVFTQGVDVADRGAGLITAPL</sequence>
<dbReference type="AlphaFoldDB" id="A0A2L0EQM7"/>
<dbReference type="Proteomes" id="UP000238348">
    <property type="component" value="Chromosome"/>
</dbReference>
<feature type="active site" description="Charge relay system" evidence="5">
    <location>
        <position position="336"/>
    </location>
</feature>
<evidence type="ECO:0000256" key="6">
    <source>
        <dbReference type="RuleBase" id="RU003355"/>
    </source>
</evidence>
<dbReference type="PRINTS" id="PR00723">
    <property type="entry name" value="SUBTILISIN"/>
</dbReference>
<dbReference type="InterPro" id="IPR015500">
    <property type="entry name" value="Peptidase_S8_subtilisin-rel"/>
</dbReference>
<dbReference type="Pfam" id="PF00082">
    <property type="entry name" value="Peptidase_S8"/>
    <property type="match status" value="1"/>
</dbReference>
<evidence type="ECO:0000256" key="2">
    <source>
        <dbReference type="ARBA" id="ARBA00022670"/>
    </source>
</evidence>
<dbReference type="GO" id="GO:0004252">
    <property type="term" value="F:serine-type endopeptidase activity"/>
    <property type="evidence" value="ECO:0007669"/>
    <property type="project" value="UniProtKB-UniRule"/>
</dbReference>
<evidence type="ECO:0000256" key="1">
    <source>
        <dbReference type="ARBA" id="ARBA00011073"/>
    </source>
</evidence>
<keyword evidence="4 5" id="KW-0720">Serine protease</keyword>
<dbReference type="PANTHER" id="PTHR43806">
    <property type="entry name" value="PEPTIDASE S8"/>
    <property type="match status" value="1"/>
</dbReference>
<evidence type="ECO:0000313" key="8">
    <source>
        <dbReference type="EMBL" id="AUX41611.1"/>
    </source>
</evidence>
<feature type="active site" description="Charge relay system" evidence="5">
    <location>
        <position position="110"/>
    </location>
</feature>
<evidence type="ECO:0000256" key="3">
    <source>
        <dbReference type="ARBA" id="ARBA00022801"/>
    </source>
</evidence>
<keyword evidence="2 5" id="KW-0645">Protease</keyword>
<evidence type="ECO:0000256" key="5">
    <source>
        <dbReference type="PROSITE-ProRule" id="PRU01240"/>
    </source>
</evidence>
<organism evidence="8 9">
    <name type="scientific">Sorangium cellulosum</name>
    <name type="common">Polyangium cellulosum</name>
    <dbReference type="NCBI Taxonomy" id="56"/>
    <lineage>
        <taxon>Bacteria</taxon>
        <taxon>Pseudomonadati</taxon>
        <taxon>Myxococcota</taxon>
        <taxon>Polyangia</taxon>
        <taxon>Polyangiales</taxon>
        <taxon>Polyangiaceae</taxon>
        <taxon>Sorangium</taxon>
    </lineage>
</organism>
<dbReference type="PROSITE" id="PS00138">
    <property type="entry name" value="SUBTILASE_SER"/>
    <property type="match status" value="1"/>
</dbReference>
<gene>
    <name evidence="8" type="ORF">SOCE26_030320</name>
</gene>
<dbReference type="SUPFAM" id="SSF52743">
    <property type="entry name" value="Subtilisin-like"/>
    <property type="match status" value="1"/>
</dbReference>
<feature type="domain" description="Peptidase S8/S53" evidence="7">
    <location>
        <begin position="101"/>
        <end position="376"/>
    </location>
</feature>
<proteinExistence type="inferred from homology"/>
<dbReference type="InterPro" id="IPR036852">
    <property type="entry name" value="Peptidase_S8/S53_dom_sf"/>
</dbReference>